<comment type="caution">
    <text evidence="2">The sequence shown here is derived from an EMBL/GenBank/DDBJ whole genome shotgun (WGS) entry which is preliminary data.</text>
</comment>
<proteinExistence type="predicted"/>
<dbReference type="EMBL" id="BAABDM010000001">
    <property type="protein sequence ID" value="GAA4084826.1"/>
    <property type="molecule type" value="Genomic_DNA"/>
</dbReference>
<dbReference type="Proteomes" id="UP001500392">
    <property type="component" value="Unassembled WGS sequence"/>
</dbReference>
<gene>
    <name evidence="2" type="ORF">GCM10022414_04500</name>
</gene>
<dbReference type="Pfam" id="PF03865">
    <property type="entry name" value="ShlB"/>
    <property type="match status" value="1"/>
</dbReference>
<protein>
    <recommendedName>
        <fullName evidence="1">Haemolysin activator HlyB C-terminal domain-containing protein</fullName>
    </recommendedName>
</protein>
<dbReference type="InterPro" id="IPR005565">
    <property type="entry name" value="Hemolysn_activator_HlyB_C"/>
</dbReference>
<name>A0ABP7WBJ8_9GAMM</name>
<keyword evidence="3" id="KW-1185">Reference proteome</keyword>
<evidence type="ECO:0000313" key="3">
    <source>
        <dbReference type="Proteomes" id="UP001500392"/>
    </source>
</evidence>
<dbReference type="Gene3D" id="2.40.160.50">
    <property type="entry name" value="membrane protein fhac: a member of the omp85/tpsb transporter family"/>
    <property type="match status" value="1"/>
</dbReference>
<evidence type="ECO:0000259" key="1">
    <source>
        <dbReference type="Pfam" id="PF03865"/>
    </source>
</evidence>
<reference evidence="3" key="1">
    <citation type="journal article" date="2019" name="Int. J. Syst. Evol. Microbiol.">
        <title>The Global Catalogue of Microorganisms (GCM) 10K type strain sequencing project: providing services to taxonomists for standard genome sequencing and annotation.</title>
        <authorList>
            <consortium name="The Broad Institute Genomics Platform"/>
            <consortium name="The Broad Institute Genome Sequencing Center for Infectious Disease"/>
            <person name="Wu L."/>
            <person name="Ma J."/>
        </authorList>
    </citation>
    <scope>NUCLEOTIDE SEQUENCE [LARGE SCALE GENOMIC DNA]</scope>
    <source>
        <strain evidence="3">JCM 17304</strain>
    </source>
</reference>
<organism evidence="2 3">
    <name type="scientific">Zhongshania borealis</name>
    <dbReference type="NCBI Taxonomy" id="889488"/>
    <lineage>
        <taxon>Bacteria</taxon>
        <taxon>Pseudomonadati</taxon>
        <taxon>Pseudomonadota</taxon>
        <taxon>Gammaproteobacteria</taxon>
        <taxon>Cellvibrionales</taxon>
        <taxon>Spongiibacteraceae</taxon>
        <taxon>Zhongshania</taxon>
    </lineage>
</organism>
<accession>A0ABP7WBJ8</accession>
<evidence type="ECO:0000313" key="2">
    <source>
        <dbReference type="EMBL" id="GAA4084826.1"/>
    </source>
</evidence>
<feature type="domain" description="Haemolysin activator HlyB C-terminal" evidence="1">
    <location>
        <begin position="402"/>
        <end position="510"/>
    </location>
</feature>
<dbReference type="RefSeq" id="WP_344932137.1">
    <property type="nucleotide sequence ID" value="NZ_BAABDM010000001.1"/>
</dbReference>
<sequence length="571" mass="61594">MAIDFPSALPPQQATVVQIAEWAGASNIYQGVVNGYQIRVSGDHYLSREQLDKIFKSATTPSQAIFLMSSAALRNGHMLVSMQYAPDGEAIYVHALQARVVELKGGEISTFFTDLKDKPSLSRAEFDRARVMANVRSERTGIDYSVSYTVDENTPERVAMVFSGEPREDHDATDLVFKFGNQGSRYVGRYFGDVGLSHNFDDGSRATAMVETAFTDLGESRGGEDYYRVQLTADRPFAAGLYGVSAGHTEYSQDLGSSSTSSTTTASNSGLICDVLGVLGLCSPSSTATISTQRVGLDAKINTLGISGEQVLFSDLSSRLNVFERLDYIDSQIDVGVFGNLQDEKYATLELGGKYFSADLRGPKALRWSAQLSLKAGVTGDTGSLGTYKEYRAQYLANNAGATTAPQVVPSARTAEFISLMPRFTAKLPIAGAGDLRLNAMAQLANEQLPQQQQWVLGGMGSISAYLPGVLAGDSGYYGKLDYAQSLRVLSIDIEPEVFVEYGAAWFENAAGDDGEARSIVDAGVKFSADLAWGVQVDAVIARAIADDGFANSSTLKPYETDFYFSLKKIF</sequence>